<name>B4D086_9BACT</name>
<dbReference type="PANTHER" id="PTHR30536:SF5">
    <property type="entry name" value="ALTRONATE DEHYDRATASE"/>
    <property type="match status" value="1"/>
</dbReference>
<dbReference type="EMBL" id="ABVL01000005">
    <property type="protein sequence ID" value="EDY20400.1"/>
    <property type="molecule type" value="Genomic_DNA"/>
</dbReference>
<dbReference type="GO" id="GO:0019698">
    <property type="term" value="P:D-galacturonate catabolic process"/>
    <property type="evidence" value="ECO:0007669"/>
    <property type="project" value="TreeGrafter"/>
</dbReference>
<feature type="domain" description="SAF" evidence="2">
    <location>
        <begin position="16"/>
        <end position="87"/>
    </location>
</feature>
<dbReference type="PANTHER" id="PTHR30536">
    <property type="entry name" value="ALTRONATE/GALACTARATE DEHYDRATASE"/>
    <property type="match status" value="1"/>
</dbReference>
<dbReference type="InterPro" id="IPR013974">
    <property type="entry name" value="SAF"/>
</dbReference>
<evidence type="ECO:0000313" key="4">
    <source>
        <dbReference type="Proteomes" id="UP000005824"/>
    </source>
</evidence>
<dbReference type="GO" id="GO:0016829">
    <property type="term" value="F:lyase activity"/>
    <property type="evidence" value="ECO:0007669"/>
    <property type="project" value="UniProtKB-KW"/>
</dbReference>
<organism evidence="3 4">
    <name type="scientific">Chthoniobacter flavus Ellin428</name>
    <dbReference type="NCBI Taxonomy" id="497964"/>
    <lineage>
        <taxon>Bacteria</taxon>
        <taxon>Pseudomonadati</taxon>
        <taxon>Verrucomicrobiota</taxon>
        <taxon>Spartobacteria</taxon>
        <taxon>Chthoniobacterales</taxon>
        <taxon>Chthoniobacteraceae</taxon>
        <taxon>Chthoniobacter</taxon>
    </lineage>
</organism>
<gene>
    <name evidence="3" type="ORF">CfE428DRAFT_2324</name>
</gene>
<dbReference type="STRING" id="497964.CfE428DRAFT_2324"/>
<comment type="caution">
    <text evidence="3">The sequence shown here is derived from an EMBL/GenBank/DDBJ whole genome shotgun (WGS) entry which is preliminary data.</text>
</comment>
<dbReference type="RefSeq" id="WP_006979649.1">
    <property type="nucleotide sequence ID" value="NZ_ABVL01000005.1"/>
</dbReference>
<keyword evidence="1" id="KW-0456">Lyase</keyword>
<dbReference type="Proteomes" id="UP000005824">
    <property type="component" value="Unassembled WGS sequence"/>
</dbReference>
<sequence>MTVPSDPRLLRLHPADNVLTVIATLESGARIRVGDAEVVVPTRLPIGHKIAARALHAGEKIVKYGAPIGSASRDIAAGEHAHTHNVQSDYLPTFLREDQTRFFAQH</sequence>
<dbReference type="eggNOG" id="COG2721">
    <property type="taxonomic scope" value="Bacteria"/>
</dbReference>
<dbReference type="AlphaFoldDB" id="B4D086"/>
<protein>
    <submittedName>
        <fullName evidence="3">SAF domain protein</fullName>
    </submittedName>
</protein>
<reference evidence="3 4" key="1">
    <citation type="journal article" date="2011" name="J. Bacteriol.">
        <title>Genome sequence of Chthoniobacter flavus Ellin428, an aerobic heterotrophic soil bacterium.</title>
        <authorList>
            <person name="Kant R."/>
            <person name="van Passel M.W."/>
            <person name="Palva A."/>
            <person name="Lucas S."/>
            <person name="Lapidus A."/>
            <person name="Glavina Del Rio T."/>
            <person name="Dalin E."/>
            <person name="Tice H."/>
            <person name="Bruce D."/>
            <person name="Goodwin L."/>
            <person name="Pitluck S."/>
            <person name="Larimer F.W."/>
            <person name="Land M.L."/>
            <person name="Hauser L."/>
            <person name="Sangwan P."/>
            <person name="de Vos W.M."/>
            <person name="Janssen P.H."/>
            <person name="Smidt H."/>
        </authorList>
    </citation>
    <scope>NUCLEOTIDE SEQUENCE [LARGE SCALE GENOMIC DNA]</scope>
    <source>
        <strain evidence="3 4">Ellin428</strain>
    </source>
</reference>
<evidence type="ECO:0000259" key="2">
    <source>
        <dbReference type="SMART" id="SM00858"/>
    </source>
</evidence>
<dbReference type="Pfam" id="PF08666">
    <property type="entry name" value="SAF"/>
    <property type="match status" value="1"/>
</dbReference>
<proteinExistence type="predicted"/>
<keyword evidence="4" id="KW-1185">Reference proteome</keyword>
<accession>B4D086</accession>
<evidence type="ECO:0000313" key="3">
    <source>
        <dbReference type="EMBL" id="EDY20400.1"/>
    </source>
</evidence>
<dbReference type="CDD" id="cd11613">
    <property type="entry name" value="SAF_AH_GD"/>
    <property type="match status" value="1"/>
</dbReference>
<dbReference type="InParanoid" id="B4D086"/>
<evidence type="ECO:0000256" key="1">
    <source>
        <dbReference type="ARBA" id="ARBA00023239"/>
    </source>
</evidence>
<dbReference type="SMART" id="SM00858">
    <property type="entry name" value="SAF"/>
    <property type="match status" value="1"/>
</dbReference>
<dbReference type="InterPro" id="IPR044144">
    <property type="entry name" value="SAF_UxaA/GarD"/>
</dbReference>
<dbReference type="InterPro" id="IPR052172">
    <property type="entry name" value="UxaA_altronate/galactarate_dh"/>
</dbReference>
<dbReference type="Gene3D" id="2.30.130.110">
    <property type="match status" value="1"/>
</dbReference>